<dbReference type="InterPro" id="IPR028098">
    <property type="entry name" value="Glyco_trans_4-like_N"/>
</dbReference>
<comment type="caution">
    <text evidence="2">The sequence shown here is derived from an EMBL/GenBank/DDBJ whole genome shotgun (WGS) entry which is preliminary data.</text>
</comment>
<dbReference type="Pfam" id="PF13439">
    <property type="entry name" value="Glyco_transf_4"/>
    <property type="match status" value="1"/>
</dbReference>
<protein>
    <submittedName>
        <fullName evidence="2">Glycosyltransferase family 4 protein</fullName>
    </submittedName>
</protein>
<dbReference type="Proteomes" id="UP001168423">
    <property type="component" value="Unassembled WGS sequence"/>
</dbReference>
<name>A0ABT8M3Z4_9EURY</name>
<proteinExistence type="predicted"/>
<dbReference type="EMBL" id="VCYI01000012">
    <property type="protein sequence ID" value="MDN7013307.1"/>
    <property type="molecule type" value="Genomic_DNA"/>
</dbReference>
<evidence type="ECO:0000313" key="2">
    <source>
        <dbReference type="EMBL" id="MDN7013307.1"/>
    </source>
</evidence>
<organism evidence="2 3">
    <name type="scientific">Methanoculleus methanifontis</name>
    <dbReference type="NCBI Taxonomy" id="2584086"/>
    <lineage>
        <taxon>Archaea</taxon>
        <taxon>Methanobacteriati</taxon>
        <taxon>Methanobacteriota</taxon>
        <taxon>Stenosarchaea group</taxon>
        <taxon>Methanomicrobia</taxon>
        <taxon>Methanomicrobiales</taxon>
        <taxon>Methanomicrobiaceae</taxon>
        <taxon>Methanoculleus</taxon>
    </lineage>
</organism>
<dbReference type="PANTHER" id="PTHR12526">
    <property type="entry name" value="GLYCOSYLTRANSFERASE"/>
    <property type="match status" value="1"/>
</dbReference>
<evidence type="ECO:0000313" key="3">
    <source>
        <dbReference type="Proteomes" id="UP001168423"/>
    </source>
</evidence>
<dbReference type="SUPFAM" id="SSF53756">
    <property type="entry name" value="UDP-Glycosyltransferase/glycogen phosphorylase"/>
    <property type="match status" value="1"/>
</dbReference>
<reference evidence="2" key="1">
    <citation type="submission" date="2019-05" db="EMBL/GenBank/DDBJ databases">
        <title>Isolation and characterization of methanogens from the cold seep sediment at Four-Way Closure Ridge.</title>
        <authorList>
            <person name="You Y.-T."/>
            <person name="Chen S.-C."/>
            <person name="Zhang W.-L."/>
            <person name="Lai M.-C."/>
        </authorList>
    </citation>
    <scope>NUCLEOTIDE SEQUENCE</scope>
    <source>
        <strain evidence="2">FWC-SCC3</strain>
    </source>
</reference>
<keyword evidence="3" id="KW-1185">Reference proteome</keyword>
<dbReference type="CDD" id="cd03801">
    <property type="entry name" value="GT4_PimA-like"/>
    <property type="match status" value="1"/>
</dbReference>
<gene>
    <name evidence="2" type="ORF">FGW20_09675</name>
</gene>
<feature type="domain" description="Glycosyltransferase subfamily 4-like N-terminal" evidence="1">
    <location>
        <begin position="34"/>
        <end position="211"/>
    </location>
</feature>
<dbReference type="Pfam" id="PF13692">
    <property type="entry name" value="Glyco_trans_1_4"/>
    <property type="match status" value="1"/>
</dbReference>
<evidence type="ECO:0000259" key="1">
    <source>
        <dbReference type="Pfam" id="PF13439"/>
    </source>
</evidence>
<sequence>MGPGREKTRTGIPEVPMNILAIPTTVGLSKPQSGGQNRFCNLVKCQAANNRIVVLEPTHLYDESDDDVAQVYTYHDIEAFRRKLSIFRDSNPDFIRKAARIIRDEEIDLIQITHPSGALAARILGFLTRRKIKIVYDAHNVESDFIQQTFANHNHYSPMERKLIPAYTNLLERVSCKYLFDHITAVSDNDAATFRRRYHLKDGTISVIPSGCTIRSRMSDGARDKIREEMGLHPTDVAVFFHGLYRHPPNREGFDLIQSYIAPRFADTYPDVSFVIGGTQVPEFEEANVRSLGFISDIQNIAGADIAIVPLRSGGGTRLKIFDYMSACLPIVTTKKGIEGIDAEHYEHAIIVDDIDEEFIAGIRYLIEHKDERKRIGDNARALAEEKYDWRIIGGNLEDLYRTLVSESGARHTGFA</sequence>
<dbReference type="Gene3D" id="3.40.50.2000">
    <property type="entry name" value="Glycogen Phosphorylase B"/>
    <property type="match status" value="2"/>
</dbReference>
<accession>A0ABT8M3Z4</accession>